<dbReference type="InterPro" id="IPR011528">
    <property type="entry name" value="NERD"/>
</dbReference>
<reference evidence="7" key="1">
    <citation type="submission" date="2021-12" db="EMBL/GenBank/DDBJ databases">
        <authorList>
            <person name="Veyrier F.J."/>
        </authorList>
    </citation>
    <scope>NUCLEOTIDE SEQUENCE</scope>
    <source>
        <strain evidence="7">SAG 1488-6</strain>
    </source>
</reference>
<dbReference type="RefSeq" id="WP_019958696.1">
    <property type="nucleotide sequence ID" value="NZ_CP091512.1"/>
</dbReference>
<name>A0ABY4E8N7_VITST</name>
<dbReference type="InterPro" id="IPR027417">
    <property type="entry name" value="P-loop_NTPase"/>
</dbReference>
<evidence type="ECO:0000313" key="8">
    <source>
        <dbReference type="Proteomes" id="UP000832034"/>
    </source>
</evidence>
<evidence type="ECO:0000259" key="5">
    <source>
        <dbReference type="Pfam" id="PF08378"/>
    </source>
</evidence>
<dbReference type="Pfam" id="PF13361">
    <property type="entry name" value="UvrD_C"/>
    <property type="match status" value="2"/>
</dbReference>
<feature type="domain" description="UvrD-like helicase C-terminal" evidence="6">
    <location>
        <begin position="546"/>
        <end position="605"/>
    </location>
</feature>
<keyword evidence="4" id="KW-0067">ATP-binding</keyword>
<reference evidence="7" key="2">
    <citation type="journal article" date="2022" name="Res Sq">
        <title>Evolution of multicellular longitudinally dividing oral cavity symbionts (Neisseriaceae).</title>
        <authorList>
            <person name="Nyongesa S."/>
            <person name="Weber P."/>
            <person name="Bernet E."/>
            <person name="Pullido F."/>
            <person name="Nieckarz M."/>
            <person name="Delaby M."/>
            <person name="Nieves C."/>
            <person name="Viehboeck T."/>
            <person name="Krause N."/>
            <person name="Rivera-Millot A."/>
            <person name="Nakamura A."/>
            <person name="Vischer N."/>
            <person name="VanNieuwenhze M."/>
            <person name="Brun Y."/>
            <person name="Cava F."/>
            <person name="Bulgheresi S."/>
            <person name="Veyrier F."/>
        </authorList>
    </citation>
    <scope>NUCLEOTIDE SEQUENCE</scope>
    <source>
        <strain evidence="7">SAG 1488-6</strain>
    </source>
</reference>
<dbReference type="SUPFAM" id="SSF52540">
    <property type="entry name" value="P-loop containing nucleoside triphosphate hydrolases"/>
    <property type="match status" value="1"/>
</dbReference>
<keyword evidence="8" id="KW-1185">Reference proteome</keyword>
<feature type="domain" description="NERD" evidence="5">
    <location>
        <begin position="14"/>
        <end position="111"/>
    </location>
</feature>
<evidence type="ECO:0000256" key="3">
    <source>
        <dbReference type="ARBA" id="ARBA00022806"/>
    </source>
</evidence>
<organism evidence="7 8">
    <name type="scientific">Vitreoscilla stercoraria</name>
    <dbReference type="NCBI Taxonomy" id="61"/>
    <lineage>
        <taxon>Bacteria</taxon>
        <taxon>Pseudomonadati</taxon>
        <taxon>Pseudomonadota</taxon>
        <taxon>Betaproteobacteria</taxon>
        <taxon>Neisseriales</taxon>
        <taxon>Neisseriaceae</taxon>
        <taxon>Vitreoscilla</taxon>
    </lineage>
</organism>
<evidence type="ECO:0000259" key="6">
    <source>
        <dbReference type="Pfam" id="PF13361"/>
    </source>
</evidence>
<evidence type="ECO:0000256" key="1">
    <source>
        <dbReference type="ARBA" id="ARBA00022741"/>
    </source>
</evidence>
<keyword evidence="3" id="KW-0347">Helicase</keyword>
<keyword evidence="2" id="KW-0378">Hydrolase</keyword>
<dbReference type="InterPro" id="IPR014017">
    <property type="entry name" value="DNA_helicase_UvrD-like_C"/>
</dbReference>
<sequence length="633" mass="70849">MAIIIPNLNQLKGRGTAGERRVAEVLRRKLGDECLVWYDVAVGKKRRYPDFIVLHPQKGLLFLEVKDWELKTFKSINPNDIQRLTSNGLRTDPNPLAQVRGCAFALVNQLKADPVLQQTAAHRLGQLKMPYGCGVIFSKVLRSQMENALPEDSRNLVLPDHLVLYQEDLRDDVDDEAFQNKLWDMFPYQFGQRLSEDEINRVRWHLYPELRIDLQLSQTNLFDDEPSLEVLQDASAMSLPDKIKVMDLQQEQLARNLGAGHRVIHGVAGSGKTLILAYHCQYLAQMLSKPILVLCYNVVLAVKLKTMLQNKGLGDKVQVHHFNGWCIEQLKKHHIATIEGSEPIYKRQVATMLAAVEDGRISREQYGAVMIDEGHDFEPEWLQAVAKMVDIDDGNLLLLYDDAQSIYRRGGLNFTLSSVGIKAQGRTSILKMNYRNTREILHFAYEFASEYLTGADSKDDDHIPLVLPESGGVSGPKPVFYRLPSFSEEITQAKQQIVSWQAEGVALHKMAILVVTLEQAKPLQDAFKQVNVATQILVDSKAKKAYLPDDNSVAIMTLQSSKGLEFTHVVVVGVGSLAPEAKRTASDAKVLYVGMTRAQQVLVVTGSVSEAEEAKGRGVFVKKLLKQATDLAS</sequence>
<feature type="domain" description="UvrD-like helicase C-terminal" evidence="6">
    <location>
        <begin position="430"/>
        <end position="536"/>
    </location>
</feature>
<dbReference type="Pfam" id="PF13245">
    <property type="entry name" value="AAA_19"/>
    <property type="match status" value="1"/>
</dbReference>
<dbReference type="PANTHER" id="PTHR11070:SF45">
    <property type="entry name" value="DNA 3'-5' HELICASE"/>
    <property type="match status" value="1"/>
</dbReference>
<keyword evidence="1" id="KW-0547">Nucleotide-binding</keyword>
<dbReference type="EMBL" id="CP091512">
    <property type="protein sequence ID" value="UOO91708.1"/>
    <property type="molecule type" value="Genomic_DNA"/>
</dbReference>
<evidence type="ECO:0000256" key="4">
    <source>
        <dbReference type="ARBA" id="ARBA00022840"/>
    </source>
</evidence>
<protein>
    <submittedName>
        <fullName evidence="7">NERD domain-containing protein</fullName>
    </submittedName>
</protein>
<dbReference type="InterPro" id="IPR000212">
    <property type="entry name" value="DNA_helicase_UvrD/REP"/>
</dbReference>
<dbReference type="Proteomes" id="UP000832034">
    <property type="component" value="Chromosome"/>
</dbReference>
<accession>A0ABY4E8N7</accession>
<dbReference type="Gene3D" id="3.40.50.300">
    <property type="entry name" value="P-loop containing nucleotide triphosphate hydrolases"/>
    <property type="match status" value="2"/>
</dbReference>
<dbReference type="Pfam" id="PF08378">
    <property type="entry name" value="NERD"/>
    <property type="match status" value="1"/>
</dbReference>
<evidence type="ECO:0000256" key="2">
    <source>
        <dbReference type="ARBA" id="ARBA00022801"/>
    </source>
</evidence>
<proteinExistence type="predicted"/>
<dbReference type="PANTHER" id="PTHR11070">
    <property type="entry name" value="UVRD / RECB / PCRA DNA HELICASE FAMILY MEMBER"/>
    <property type="match status" value="1"/>
</dbReference>
<evidence type="ECO:0000313" key="7">
    <source>
        <dbReference type="EMBL" id="UOO91708.1"/>
    </source>
</evidence>
<gene>
    <name evidence="7" type="ORF">LVJ81_08670</name>
</gene>